<keyword evidence="3" id="KW-1185">Reference proteome</keyword>
<dbReference type="Proteomes" id="UP000249402">
    <property type="component" value="Unassembled WGS sequence"/>
</dbReference>
<sequence>MMDVFPSTELALHPGVTLAVFYANGRWRTMGYTGLVENRRRDWVETFSVPDSEWSRTLLDTGIMSLIIQGGQWTWGTKGIGQSGGWITFCLSFFGPFHFLFLLIPILMLIFI</sequence>
<gene>
    <name evidence="2" type="ORF">BO80DRAFT_143529</name>
</gene>
<name>A0A395GTY6_9EURO</name>
<protein>
    <submittedName>
        <fullName evidence="2">Uncharacterized protein</fullName>
    </submittedName>
</protein>
<keyword evidence="1" id="KW-1133">Transmembrane helix</keyword>
<dbReference type="RefSeq" id="XP_025573368.1">
    <property type="nucleotide sequence ID" value="XM_025713715.1"/>
</dbReference>
<accession>A0A395GTY6</accession>
<keyword evidence="1" id="KW-0812">Transmembrane</keyword>
<dbReference type="EMBL" id="KZ824449">
    <property type="protein sequence ID" value="RAK99040.1"/>
    <property type="molecule type" value="Genomic_DNA"/>
</dbReference>
<evidence type="ECO:0000256" key="1">
    <source>
        <dbReference type="SAM" id="Phobius"/>
    </source>
</evidence>
<proteinExistence type="predicted"/>
<evidence type="ECO:0000313" key="3">
    <source>
        <dbReference type="Proteomes" id="UP000249402"/>
    </source>
</evidence>
<evidence type="ECO:0000313" key="2">
    <source>
        <dbReference type="EMBL" id="RAK99040.1"/>
    </source>
</evidence>
<feature type="transmembrane region" description="Helical" evidence="1">
    <location>
        <begin position="86"/>
        <end position="111"/>
    </location>
</feature>
<keyword evidence="1" id="KW-0472">Membrane</keyword>
<dbReference type="GeneID" id="37218580"/>
<dbReference type="AlphaFoldDB" id="A0A395GTY6"/>
<reference evidence="2 3" key="1">
    <citation type="submission" date="2018-02" db="EMBL/GenBank/DDBJ databases">
        <title>The genomes of Aspergillus section Nigri reveals drivers in fungal speciation.</title>
        <authorList>
            <consortium name="DOE Joint Genome Institute"/>
            <person name="Vesth T.C."/>
            <person name="Nybo J."/>
            <person name="Theobald S."/>
            <person name="Brandl J."/>
            <person name="Frisvad J.C."/>
            <person name="Nielsen K.F."/>
            <person name="Lyhne E.K."/>
            <person name="Kogle M.E."/>
            <person name="Kuo A."/>
            <person name="Riley R."/>
            <person name="Clum A."/>
            <person name="Nolan M."/>
            <person name="Lipzen A."/>
            <person name="Salamov A."/>
            <person name="Henrissat B."/>
            <person name="Wiebenga A."/>
            <person name="De vries R.P."/>
            <person name="Grigoriev I.V."/>
            <person name="Mortensen U.H."/>
            <person name="Andersen M.R."/>
            <person name="Baker S.E."/>
        </authorList>
    </citation>
    <scope>NUCLEOTIDE SEQUENCE [LARGE SCALE GENOMIC DNA]</scope>
    <source>
        <strain evidence="2 3">CBS 121593</strain>
    </source>
</reference>
<organism evidence="2 3">
    <name type="scientific">Aspergillus ibericus CBS 121593</name>
    <dbReference type="NCBI Taxonomy" id="1448316"/>
    <lineage>
        <taxon>Eukaryota</taxon>
        <taxon>Fungi</taxon>
        <taxon>Dikarya</taxon>
        <taxon>Ascomycota</taxon>
        <taxon>Pezizomycotina</taxon>
        <taxon>Eurotiomycetes</taxon>
        <taxon>Eurotiomycetidae</taxon>
        <taxon>Eurotiales</taxon>
        <taxon>Aspergillaceae</taxon>
        <taxon>Aspergillus</taxon>
        <taxon>Aspergillus subgen. Circumdati</taxon>
    </lineage>
</organism>
<dbReference type="VEuPathDB" id="FungiDB:BO80DRAFT_143529"/>